<evidence type="ECO:0000259" key="9">
    <source>
        <dbReference type="PROSITE" id="PS51012"/>
    </source>
</evidence>
<dbReference type="GO" id="GO:0005886">
    <property type="term" value="C:plasma membrane"/>
    <property type="evidence" value="ECO:0007669"/>
    <property type="project" value="UniProtKB-SubCell"/>
</dbReference>
<dbReference type="GO" id="GO:0140359">
    <property type="term" value="F:ABC-type transporter activity"/>
    <property type="evidence" value="ECO:0007669"/>
    <property type="project" value="InterPro"/>
</dbReference>
<dbReference type="GO" id="GO:0015920">
    <property type="term" value="P:lipopolysaccharide transport"/>
    <property type="evidence" value="ECO:0007669"/>
    <property type="project" value="TreeGrafter"/>
</dbReference>
<feature type="transmembrane region" description="Helical" evidence="8">
    <location>
        <begin position="183"/>
        <end position="201"/>
    </location>
</feature>
<dbReference type="Pfam" id="PF01061">
    <property type="entry name" value="ABC2_membrane"/>
    <property type="match status" value="1"/>
</dbReference>
<keyword evidence="4 8" id="KW-1003">Cell membrane</keyword>
<evidence type="ECO:0000256" key="8">
    <source>
        <dbReference type="RuleBase" id="RU361157"/>
    </source>
</evidence>
<dbReference type="InterPro" id="IPR013525">
    <property type="entry name" value="ABC2_TM"/>
</dbReference>
<evidence type="ECO:0000313" key="11">
    <source>
        <dbReference type="Proteomes" id="UP000664545"/>
    </source>
</evidence>
<evidence type="ECO:0000313" key="10">
    <source>
        <dbReference type="EMBL" id="MBN7774048.1"/>
    </source>
</evidence>
<dbReference type="PANTHER" id="PTHR30413">
    <property type="entry name" value="INNER MEMBRANE TRANSPORT PERMEASE"/>
    <property type="match status" value="1"/>
</dbReference>
<evidence type="ECO:0000256" key="5">
    <source>
        <dbReference type="ARBA" id="ARBA00022692"/>
    </source>
</evidence>
<feature type="transmembrane region" description="Helical" evidence="8">
    <location>
        <begin position="152"/>
        <end position="171"/>
    </location>
</feature>
<evidence type="ECO:0000256" key="2">
    <source>
        <dbReference type="ARBA" id="ARBA00007783"/>
    </source>
</evidence>
<dbReference type="PROSITE" id="PS51012">
    <property type="entry name" value="ABC_TM2"/>
    <property type="match status" value="1"/>
</dbReference>
<evidence type="ECO:0000256" key="3">
    <source>
        <dbReference type="ARBA" id="ARBA00022448"/>
    </source>
</evidence>
<evidence type="ECO:0000256" key="6">
    <source>
        <dbReference type="ARBA" id="ARBA00022989"/>
    </source>
</evidence>
<feature type="transmembrane region" description="Helical" evidence="8">
    <location>
        <begin position="244"/>
        <end position="261"/>
    </location>
</feature>
<keyword evidence="6 8" id="KW-1133">Transmembrane helix</keyword>
<evidence type="ECO:0000256" key="4">
    <source>
        <dbReference type="ARBA" id="ARBA00022475"/>
    </source>
</evidence>
<accession>A0A939DB73</accession>
<organism evidence="10 11">
    <name type="scientific">Clostridium aminobutyricum</name>
    <dbReference type="NCBI Taxonomy" id="33953"/>
    <lineage>
        <taxon>Bacteria</taxon>
        <taxon>Bacillati</taxon>
        <taxon>Bacillota</taxon>
        <taxon>Clostridia</taxon>
        <taxon>Eubacteriales</taxon>
        <taxon>Clostridiaceae</taxon>
        <taxon>Clostridium</taxon>
    </lineage>
</organism>
<protein>
    <recommendedName>
        <fullName evidence="8">Transport permease protein</fullName>
    </recommendedName>
</protein>
<keyword evidence="3 8" id="KW-0813">Transport</keyword>
<comment type="caution">
    <text evidence="10">The sequence shown here is derived from an EMBL/GenBank/DDBJ whole genome shotgun (WGS) entry which is preliminary data.</text>
</comment>
<comment type="similarity">
    <text evidence="2 8">Belongs to the ABC-2 integral membrane protein family.</text>
</comment>
<feature type="domain" description="ABC transmembrane type-2" evidence="9">
    <location>
        <begin position="39"/>
        <end position="264"/>
    </location>
</feature>
<name>A0A939DB73_CLOAM</name>
<feature type="transmembrane region" description="Helical" evidence="8">
    <location>
        <begin position="71"/>
        <end position="99"/>
    </location>
</feature>
<gene>
    <name evidence="10" type="ORF">JYB65_11800</name>
</gene>
<dbReference type="InterPro" id="IPR047817">
    <property type="entry name" value="ABC2_TM_bact-type"/>
</dbReference>
<keyword evidence="7 8" id="KW-0472">Membrane</keyword>
<proteinExistence type="inferred from homology"/>
<evidence type="ECO:0000256" key="1">
    <source>
        <dbReference type="ARBA" id="ARBA00004651"/>
    </source>
</evidence>
<keyword evidence="5 8" id="KW-0812">Transmembrane</keyword>
<dbReference type="AlphaFoldDB" id="A0A939DB73"/>
<evidence type="ECO:0000256" key="7">
    <source>
        <dbReference type="ARBA" id="ARBA00023136"/>
    </source>
</evidence>
<dbReference type="EMBL" id="JAFJZZ010000006">
    <property type="protein sequence ID" value="MBN7774048.1"/>
    <property type="molecule type" value="Genomic_DNA"/>
</dbReference>
<dbReference type="RefSeq" id="WP_206582892.1">
    <property type="nucleotide sequence ID" value="NZ_JAFJZZ010000006.1"/>
</dbReference>
<comment type="subcellular location">
    <subcellularLocation>
        <location evidence="1 8">Cell membrane</location>
        <topology evidence="1 8">Multi-pass membrane protein</topology>
    </subcellularLocation>
</comment>
<dbReference type="PANTHER" id="PTHR30413:SF10">
    <property type="entry name" value="CAPSULE POLYSACCHARIDE EXPORT INNER-MEMBRANE PROTEIN CTRC"/>
    <property type="match status" value="1"/>
</dbReference>
<dbReference type="Proteomes" id="UP000664545">
    <property type="component" value="Unassembled WGS sequence"/>
</dbReference>
<reference evidence="10" key="1">
    <citation type="submission" date="2021-02" db="EMBL/GenBank/DDBJ databases">
        <title>Abyssanaerobacter marinus gen.nov., sp., nov, anaerobic bacterium isolated from the Onnuri vent field of Indian Ocean and suggestion of Mogibacteriaceae fam. nov., and proposal of reclassification of ambiguous this family's genus member.</title>
        <authorList>
            <person name="Kim Y.J."/>
            <person name="Yang J.-A."/>
        </authorList>
    </citation>
    <scope>NUCLEOTIDE SEQUENCE</scope>
    <source>
        <strain evidence="10">DSM 2634</strain>
    </source>
</reference>
<sequence length="272" mass="32163">MYTKAKQFINFVTETVQNRKTIINLANNDFKSKFVGSYLGVLWAFATPLLTILVFWFVFEAGFKSLPMENVPFILWFIPAYIAWTFFADAMTATTNTLFEYEFLVKKVKFRVSVLPMVKLLSAVYIHMFFIGFVFLVYIFMEHRLMLQYFQVFYYMFAMLILLIGLGWLTSSLAPFFKDLSQLVNVFLQIGFWLTPIFWSIEAMHPPAWVNFIVKINPMYYITSGYRDCFITGEWFWQRPETTVWFWGVTLATFITGAYVFQKLRPHFADVL</sequence>
<feature type="transmembrane region" description="Helical" evidence="8">
    <location>
        <begin position="38"/>
        <end position="59"/>
    </location>
</feature>
<feature type="transmembrane region" description="Helical" evidence="8">
    <location>
        <begin position="120"/>
        <end position="140"/>
    </location>
</feature>
<keyword evidence="11" id="KW-1185">Reference proteome</keyword>